<dbReference type="OrthoDB" id="8612489at2"/>
<dbReference type="RefSeq" id="WP_085357889.1">
    <property type="nucleotide sequence ID" value="NZ_MTAB01000002.1"/>
</dbReference>
<organism evidence="1 2">
    <name type="scientific">Neisseria dumasiana</name>
    <dbReference type="NCBI Taxonomy" id="1931275"/>
    <lineage>
        <taxon>Bacteria</taxon>
        <taxon>Pseudomonadati</taxon>
        <taxon>Pseudomonadota</taxon>
        <taxon>Betaproteobacteria</taxon>
        <taxon>Neisseriales</taxon>
        <taxon>Neisseriaceae</taxon>
        <taxon>Neisseria</taxon>
    </lineage>
</organism>
<comment type="caution">
    <text evidence="1">The sequence shown here is derived from an EMBL/GenBank/DDBJ whole genome shotgun (WGS) entry which is preliminary data.</text>
</comment>
<protein>
    <submittedName>
        <fullName evidence="1">Uncharacterized protein</fullName>
    </submittedName>
</protein>
<dbReference type="Proteomes" id="UP000193303">
    <property type="component" value="Unassembled WGS sequence"/>
</dbReference>
<dbReference type="AlphaFoldDB" id="A0A1X3DLC1"/>
<name>A0A1X3DLC1_9NEIS</name>
<evidence type="ECO:0000313" key="2">
    <source>
        <dbReference type="Proteomes" id="UP000193303"/>
    </source>
</evidence>
<proteinExistence type="predicted"/>
<evidence type="ECO:0000313" key="1">
    <source>
        <dbReference type="EMBL" id="OSI25089.1"/>
    </source>
</evidence>
<sequence>MRELPASLHNAVIDGLTLILALRLPGTPASDTIQATAQAWSVALAAGKTWDAEQDIPRILTAFAVLSAQTDRWPAPRDLLGCLPPRPERLKLEHRHRPSEKEKAAAQAALARINAILAKAPCSNRNWMYPPRSRSVEECKRIYEANSQKGKRND</sequence>
<reference evidence="2" key="1">
    <citation type="submission" date="2017-01" db="EMBL/GenBank/DDBJ databases">
        <authorList>
            <person name="Mah S.A."/>
            <person name="Swanson W.J."/>
            <person name="Moy G.W."/>
            <person name="Vacquier V.D."/>
        </authorList>
    </citation>
    <scope>NUCLEOTIDE SEQUENCE [LARGE SCALE GENOMIC DNA]</scope>
    <source>
        <strain evidence="2">124861</strain>
    </source>
</reference>
<gene>
    <name evidence="1" type="ORF">BV912_01560</name>
</gene>
<dbReference type="EMBL" id="MTAB01000002">
    <property type="protein sequence ID" value="OSI25089.1"/>
    <property type="molecule type" value="Genomic_DNA"/>
</dbReference>
<accession>A0A1X3DLC1</accession>